<dbReference type="AlphaFoldDB" id="X1LFC3"/>
<reference evidence="1" key="1">
    <citation type="journal article" date="2014" name="Front. Microbiol.">
        <title>High frequency of phylogenetically diverse reductive dehalogenase-homologous genes in deep subseafloor sedimentary metagenomes.</title>
        <authorList>
            <person name="Kawai M."/>
            <person name="Futagami T."/>
            <person name="Toyoda A."/>
            <person name="Takaki Y."/>
            <person name="Nishi S."/>
            <person name="Hori S."/>
            <person name="Arai W."/>
            <person name="Tsubouchi T."/>
            <person name="Morono Y."/>
            <person name="Uchiyama I."/>
            <person name="Ito T."/>
            <person name="Fujiyama A."/>
            <person name="Inagaki F."/>
            <person name="Takami H."/>
        </authorList>
    </citation>
    <scope>NUCLEOTIDE SEQUENCE</scope>
    <source>
        <strain evidence="1">Expedition CK06-06</strain>
    </source>
</reference>
<name>X1LFC3_9ZZZZ</name>
<dbReference type="EMBL" id="BARV01005870">
    <property type="protein sequence ID" value="GAI04536.1"/>
    <property type="molecule type" value="Genomic_DNA"/>
</dbReference>
<evidence type="ECO:0000313" key="1">
    <source>
        <dbReference type="EMBL" id="GAI04536.1"/>
    </source>
</evidence>
<comment type="caution">
    <text evidence="1">The sequence shown here is derived from an EMBL/GenBank/DDBJ whole genome shotgun (WGS) entry which is preliminary data.</text>
</comment>
<protein>
    <submittedName>
        <fullName evidence="1">Uncharacterized protein</fullName>
    </submittedName>
</protein>
<gene>
    <name evidence="1" type="ORF">S06H3_11939</name>
</gene>
<accession>X1LFC3</accession>
<proteinExistence type="predicted"/>
<sequence>MAEHKMLTARDLATKAGVSPAVLRKLLRKEFNRVGIKPETPRIVVADPEYKGIMFGKDNDIYYRFRHFARVMQFIGATPLSRELYVESNNILWERRSKRFFFKEDNLYPAKDMTEIEIDKSLYIGRWSEDWIPSKSFRYKRLKSIKLPELLDSRPKVKVSIFQGLIKTSFQAIAEGNLEDVTILKGEKLATTTQTHEGEMASIFPDGTVLILRAYL</sequence>
<organism evidence="1">
    <name type="scientific">marine sediment metagenome</name>
    <dbReference type="NCBI Taxonomy" id="412755"/>
    <lineage>
        <taxon>unclassified sequences</taxon>
        <taxon>metagenomes</taxon>
        <taxon>ecological metagenomes</taxon>
    </lineage>
</organism>